<name>A0A6C0JW55_9ZZZZ</name>
<reference evidence="1" key="1">
    <citation type="journal article" date="2020" name="Nature">
        <title>Giant virus diversity and host interactions through global metagenomics.</title>
        <authorList>
            <person name="Schulz F."/>
            <person name="Roux S."/>
            <person name="Paez-Espino D."/>
            <person name="Jungbluth S."/>
            <person name="Walsh D.A."/>
            <person name="Denef V.J."/>
            <person name="McMahon K.D."/>
            <person name="Konstantinidis K.T."/>
            <person name="Eloe-Fadrosh E.A."/>
            <person name="Kyrpides N.C."/>
            <person name="Woyke T."/>
        </authorList>
    </citation>
    <scope>NUCLEOTIDE SEQUENCE</scope>
    <source>
        <strain evidence="1">GVMAG-S-1063924-116</strain>
    </source>
</reference>
<dbReference type="AlphaFoldDB" id="A0A6C0JW55"/>
<evidence type="ECO:0000313" key="1">
    <source>
        <dbReference type="EMBL" id="QHU08617.1"/>
    </source>
</evidence>
<accession>A0A6C0JW55</accession>
<dbReference type="EMBL" id="MN740698">
    <property type="protein sequence ID" value="QHU08617.1"/>
    <property type="molecule type" value="Genomic_DNA"/>
</dbReference>
<organism evidence="1">
    <name type="scientific">viral metagenome</name>
    <dbReference type="NCBI Taxonomy" id="1070528"/>
    <lineage>
        <taxon>unclassified sequences</taxon>
        <taxon>metagenomes</taxon>
        <taxon>organismal metagenomes</taxon>
    </lineage>
</organism>
<sequence length="286" mass="32327">MEDYRDLSFCIIFEGGKLLKSLGKYSKNVGTHVSFVLETDKITCLAKRQDGMVHGMYICADELTSYFTREPHSTITMSTKPFNEYLSNACVNTRFKMFKKLGEEEEVIIEITTNNSSPVMHSETLYASIEDDVESHMEEFSENMNNPALKTSTSSLKPIKTGISKSVESVQLNLSMIGILEVIFRGDDDSIEGCFEIRDQLRPCNHAYRIDILGEDLDEINYQEETYLSVYLTKNTCTIFEFMKSVSGDSALVSFIMSNNYSKLLISSRLDSLGEVFVIIGNKPSK</sequence>
<proteinExistence type="predicted"/>
<protein>
    <submittedName>
        <fullName evidence="1">Uncharacterized protein</fullName>
    </submittedName>
</protein>